<dbReference type="OrthoDB" id="112348at2157"/>
<name>A0A7K4HQZ5_9EURY</name>
<dbReference type="RefSeq" id="WP_176788887.1">
    <property type="nucleotide sequence ID" value="NZ_JABXWR010000001.1"/>
</dbReference>
<protein>
    <recommendedName>
        <fullName evidence="4">DUF2178 domain-containing protein</fullName>
    </recommendedName>
</protein>
<proteinExistence type="predicted"/>
<organism evidence="2 3">
    <name type="scientific">Methanofollis tationis</name>
    <dbReference type="NCBI Taxonomy" id="81417"/>
    <lineage>
        <taxon>Archaea</taxon>
        <taxon>Methanobacteriati</taxon>
        <taxon>Methanobacteriota</taxon>
        <taxon>Stenosarchaea group</taxon>
        <taxon>Methanomicrobia</taxon>
        <taxon>Methanomicrobiales</taxon>
        <taxon>Methanomicrobiaceae</taxon>
        <taxon>Methanofollis</taxon>
    </lineage>
</organism>
<dbReference type="AlphaFoldDB" id="A0A7K4HQZ5"/>
<keyword evidence="1" id="KW-0812">Transmembrane</keyword>
<keyword evidence="1" id="KW-0472">Membrane</keyword>
<evidence type="ECO:0000313" key="3">
    <source>
        <dbReference type="Proteomes" id="UP000570823"/>
    </source>
</evidence>
<evidence type="ECO:0000313" key="2">
    <source>
        <dbReference type="EMBL" id="NVO67278.1"/>
    </source>
</evidence>
<feature type="transmembrane region" description="Helical" evidence="1">
    <location>
        <begin position="69"/>
        <end position="89"/>
    </location>
</feature>
<comment type="caution">
    <text evidence="2">The sequence shown here is derived from an EMBL/GenBank/DDBJ whole genome shotgun (WGS) entry which is preliminary data.</text>
</comment>
<evidence type="ECO:0000256" key="1">
    <source>
        <dbReference type="SAM" id="Phobius"/>
    </source>
</evidence>
<reference evidence="2 3" key="1">
    <citation type="submission" date="2020-06" db="EMBL/GenBank/DDBJ databases">
        <title>Methanofollis fontis sp. nov., a methanogen isolated from marine sediments near a cold seep at Four-Way Closure Ridge offshore southwestern Taiwan.</title>
        <authorList>
            <person name="Chen S.-C."/>
            <person name="Teng N.-H."/>
            <person name="Lin Y.-S."/>
            <person name="Lai M.-C."/>
            <person name="Chen H.-H."/>
            <person name="Wang C.-C."/>
        </authorList>
    </citation>
    <scope>NUCLEOTIDE SEQUENCE [LARGE SCALE GENOMIC DNA]</scope>
    <source>
        <strain evidence="2 3">DSM 2702</strain>
    </source>
</reference>
<gene>
    <name evidence="2" type="ORF">HWN36_08140</name>
</gene>
<feature type="transmembrane region" description="Helical" evidence="1">
    <location>
        <begin position="7"/>
        <end position="25"/>
    </location>
</feature>
<feature type="transmembrane region" description="Helical" evidence="1">
    <location>
        <begin position="31"/>
        <end position="49"/>
    </location>
</feature>
<dbReference type="Proteomes" id="UP000570823">
    <property type="component" value="Unassembled WGS sequence"/>
</dbReference>
<sequence>MKRRIRLWVIFGFLFLAIGVVQHLTGIGSDATTGIFVTSGVVILIFAGARAMRKDEGPEQDERTRRIGAYGITYSWFVTLVYLFVLFWAENMGLLVLSSTNVILSSILLMAVSAKIFQWWFFRQGDVE</sequence>
<feature type="transmembrane region" description="Helical" evidence="1">
    <location>
        <begin position="101"/>
        <end position="122"/>
    </location>
</feature>
<keyword evidence="1" id="KW-1133">Transmembrane helix</keyword>
<accession>A0A7K4HQZ5</accession>
<keyword evidence="3" id="KW-1185">Reference proteome</keyword>
<dbReference type="EMBL" id="JABXWR010000001">
    <property type="protein sequence ID" value="NVO67278.1"/>
    <property type="molecule type" value="Genomic_DNA"/>
</dbReference>
<evidence type="ECO:0008006" key="4">
    <source>
        <dbReference type="Google" id="ProtNLM"/>
    </source>
</evidence>